<keyword evidence="2" id="KW-1185">Reference proteome</keyword>
<proteinExistence type="predicted"/>
<accession>A0ACA9QX71</accession>
<evidence type="ECO:0000313" key="2">
    <source>
        <dbReference type="Proteomes" id="UP000789525"/>
    </source>
</evidence>
<dbReference type="Proteomes" id="UP000789525">
    <property type="component" value="Unassembled WGS sequence"/>
</dbReference>
<name>A0ACA9QX71_9GLOM</name>
<feature type="non-terminal residue" evidence="1">
    <location>
        <position position="1"/>
    </location>
</feature>
<comment type="caution">
    <text evidence="1">The sequence shown here is derived from an EMBL/GenBank/DDBJ whole genome shotgun (WGS) entry which is preliminary data.</text>
</comment>
<sequence>LDYCNRSTVDHDQHDSHRAKLEVNCALYRLVHLPSRYNQTAASAVDAVSIQQFEMVPPPDSTSLHLMGYG</sequence>
<feature type="non-terminal residue" evidence="1">
    <location>
        <position position="70"/>
    </location>
</feature>
<protein>
    <submittedName>
        <fullName evidence="1">2623_t:CDS:1</fullName>
    </submittedName>
</protein>
<dbReference type="EMBL" id="CAJVPT010062963">
    <property type="protein sequence ID" value="CAG8767834.1"/>
    <property type="molecule type" value="Genomic_DNA"/>
</dbReference>
<organism evidence="1 2">
    <name type="scientific">Acaulospora colombiana</name>
    <dbReference type="NCBI Taxonomy" id="27376"/>
    <lineage>
        <taxon>Eukaryota</taxon>
        <taxon>Fungi</taxon>
        <taxon>Fungi incertae sedis</taxon>
        <taxon>Mucoromycota</taxon>
        <taxon>Glomeromycotina</taxon>
        <taxon>Glomeromycetes</taxon>
        <taxon>Diversisporales</taxon>
        <taxon>Acaulosporaceae</taxon>
        <taxon>Acaulospora</taxon>
    </lineage>
</organism>
<reference evidence="1" key="1">
    <citation type="submission" date="2021-06" db="EMBL/GenBank/DDBJ databases">
        <authorList>
            <person name="Kallberg Y."/>
            <person name="Tangrot J."/>
            <person name="Rosling A."/>
        </authorList>
    </citation>
    <scope>NUCLEOTIDE SEQUENCE</scope>
    <source>
        <strain evidence="1">CL356</strain>
    </source>
</reference>
<evidence type="ECO:0000313" key="1">
    <source>
        <dbReference type="EMBL" id="CAG8767834.1"/>
    </source>
</evidence>
<gene>
    <name evidence="1" type="ORF">ACOLOM_LOCUS13569</name>
</gene>